<organism evidence="1 2">
    <name type="scientific">Truncatella angustata</name>
    <dbReference type="NCBI Taxonomy" id="152316"/>
    <lineage>
        <taxon>Eukaryota</taxon>
        <taxon>Fungi</taxon>
        <taxon>Dikarya</taxon>
        <taxon>Ascomycota</taxon>
        <taxon>Pezizomycotina</taxon>
        <taxon>Sordariomycetes</taxon>
        <taxon>Xylariomycetidae</taxon>
        <taxon>Amphisphaeriales</taxon>
        <taxon>Sporocadaceae</taxon>
        <taxon>Truncatella</taxon>
    </lineage>
</organism>
<keyword evidence="2" id="KW-1185">Reference proteome</keyword>
<comment type="caution">
    <text evidence="1">The sequence shown here is derived from an EMBL/GenBank/DDBJ whole genome shotgun (WGS) entry which is preliminary data.</text>
</comment>
<name>A0A9P8UFG5_9PEZI</name>
<dbReference type="GeneID" id="70125424"/>
<dbReference type="RefSeq" id="XP_045955513.1">
    <property type="nucleotide sequence ID" value="XM_046096532.1"/>
</dbReference>
<accession>A0A9P8UFG5</accession>
<protein>
    <submittedName>
        <fullName evidence="1">Uncharacterized protein</fullName>
    </submittedName>
</protein>
<evidence type="ECO:0000313" key="2">
    <source>
        <dbReference type="Proteomes" id="UP000758603"/>
    </source>
</evidence>
<dbReference type="Proteomes" id="UP000758603">
    <property type="component" value="Unassembled WGS sequence"/>
</dbReference>
<evidence type="ECO:0000313" key="1">
    <source>
        <dbReference type="EMBL" id="KAH6649006.1"/>
    </source>
</evidence>
<reference evidence="1" key="1">
    <citation type="journal article" date="2021" name="Nat. Commun.">
        <title>Genetic determinants of endophytism in the Arabidopsis root mycobiome.</title>
        <authorList>
            <person name="Mesny F."/>
            <person name="Miyauchi S."/>
            <person name="Thiergart T."/>
            <person name="Pickel B."/>
            <person name="Atanasova L."/>
            <person name="Karlsson M."/>
            <person name="Huettel B."/>
            <person name="Barry K.W."/>
            <person name="Haridas S."/>
            <person name="Chen C."/>
            <person name="Bauer D."/>
            <person name="Andreopoulos W."/>
            <person name="Pangilinan J."/>
            <person name="LaButti K."/>
            <person name="Riley R."/>
            <person name="Lipzen A."/>
            <person name="Clum A."/>
            <person name="Drula E."/>
            <person name="Henrissat B."/>
            <person name="Kohler A."/>
            <person name="Grigoriev I.V."/>
            <person name="Martin F.M."/>
            <person name="Hacquard S."/>
        </authorList>
    </citation>
    <scope>NUCLEOTIDE SEQUENCE</scope>
    <source>
        <strain evidence="1">MPI-SDFR-AT-0073</strain>
    </source>
</reference>
<gene>
    <name evidence="1" type="ORF">BKA67DRAFT_379219</name>
</gene>
<proteinExistence type="predicted"/>
<sequence length="74" mass="8191">MHVYMLFVSSSKLRRDLTFVFFKESGASKQASSEEQSPKLVSYSLSAAQGPTPNPLDDLRAVTVQFITPYVTCS</sequence>
<dbReference type="EMBL" id="JAGPXC010000007">
    <property type="protein sequence ID" value="KAH6649006.1"/>
    <property type="molecule type" value="Genomic_DNA"/>
</dbReference>
<dbReference type="AlphaFoldDB" id="A0A9P8UFG5"/>